<feature type="domain" description="C-type lectin" evidence="2">
    <location>
        <begin position="98"/>
        <end position="220"/>
    </location>
</feature>
<evidence type="ECO:0000259" key="2">
    <source>
        <dbReference type="PROSITE" id="PS50041"/>
    </source>
</evidence>
<feature type="signal peptide" evidence="1">
    <location>
        <begin position="1"/>
        <end position="32"/>
    </location>
</feature>
<accession>A0AAV2RBK8</accession>
<keyword evidence="1" id="KW-0732">Signal</keyword>
<dbReference type="Pfam" id="PF00059">
    <property type="entry name" value="Lectin_C"/>
    <property type="match status" value="1"/>
</dbReference>
<protein>
    <recommendedName>
        <fullName evidence="2">C-type lectin domain-containing protein</fullName>
    </recommendedName>
</protein>
<dbReference type="InterPro" id="IPR001304">
    <property type="entry name" value="C-type_lectin-like"/>
</dbReference>
<dbReference type="EMBL" id="CAXKWB010017508">
    <property type="protein sequence ID" value="CAL4119068.1"/>
    <property type="molecule type" value="Genomic_DNA"/>
</dbReference>
<comment type="caution">
    <text evidence="3">The sequence shown here is derived from an EMBL/GenBank/DDBJ whole genome shotgun (WGS) entry which is preliminary data.</text>
</comment>
<dbReference type="SMART" id="SM00034">
    <property type="entry name" value="CLECT"/>
    <property type="match status" value="1"/>
</dbReference>
<sequence>MIPLSLMNKMMRLLHACLVYTLMGCAMLGVEAEFISLSRDDLKFLITEVSNFNSDLNCSLHIGTKEHLDVLATSIQKIAEALTYKKEMVEECRDCFTIDSQTYMAFPTRTGSWNDAKDFCEERGFVLPEPRDPKKLAKHLRAIIDVEQNYYWIGGRGDGTRINWLTGGAIDSNSKWWWSGHPGTMVTSGHCLVVVTHNNPNGHSTFYSPLCDQRNYFICEKV</sequence>
<reference evidence="3 4" key="1">
    <citation type="submission" date="2024-05" db="EMBL/GenBank/DDBJ databases">
        <authorList>
            <person name="Wallberg A."/>
        </authorList>
    </citation>
    <scope>NUCLEOTIDE SEQUENCE [LARGE SCALE GENOMIC DNA]</scope>
</reference>
<organism evidence="3 4">
    <name type="scientific">Meganyctiphanes norvegica</name>
    <name type="common">Northern krill</name>
    <name type="synonym">Thysanopoda norvegica</name>
    <dbReference type="NCBI Taxonomy" id="48144"/>
    <lineage>
        <taxon>Eukaryota</taxon>
        <taxon>Metazoa</taxon>
        <taxon>Ecdysozoa</taxon>
        <taxon>Arthropoda</taxon>
        <taxon>Crustacea</taxon>
        <taxon>Multicrustacea</taxon>
        <taxon>Malacostraca</taxon>
        <taxon>Eumalacostraca</taxon>
        <taxon>Eucarida</taxon>
        <taxon>Euphausiacea</taxon>
        <taxon>Euphausiidae</taxon>
        <taxon>Meganyctiphanes</taxon>
    </lineage>
</organism>
<dbReference type="AlphaFoldDB" id="A0AAV2RBK8"/>
<feature type="chain" id="PRO_5043640534" description="C-type lectin domain-containing protein" evidence="1">
    <location>
        <begin position="33"/>
        <end position="222"/>
    </location>
</feature>
<gene>
    <name evidence="3" type="ORF">MNOR_LOCUS21598</name>
</gene>
<evidence type="ECO:0000313" key="3">
    <source>
        <dbReference type="EMBL" id="CAL4119068.1"/>
    </source>
</evidence>
<dbReference type="InterPro" id="IPR016186">
    <property type="entry name" value="C-type_lectin-like/link_sf"/>
</dbReference>
<name>A0AAV2RBK8_MEGNR</name>
<proteinExistence type="predicted"/>
<evidence type="ECO:0000313" key="4">
    <source>
        <dbReference type="Proteomes" id="UP001497623"/>
    </source>
</evidence>
<dbReference type="InterPro" id="IPR016187">
    <property type="entry name" value="CTDL_fold"/>
</dbReference>
<dbReference type="CDD" id="cd00037">
    <property type="entry name" value="CLECT"/>
    <property type="match status" value="1"/>
</dbReference>
<dbReference type="PROSITE" id="PS50041">
    <property type="entry name" value="C_TYPE_LECTIN_2"/>
    <property type="match status" value="1"/>
</dbReference>
<dbReference type="Gene3D" id="3.10.100.10">
    <property type="entry name" value="Mannose-Binding Protein A, subunit A"/>
    <property type="match status" value="1"/>
</dbReference>
<dbReference type="Proteomes" id="UP001497623">
    <property type="component" value="Unassembled WGS sequence"/>
</dbReference>
<evidence type="ECO:0000256" key="1">
    <source>
        <dbReference type="SAM" id="SignalP"/>
    </source>
</evidence>
<keyword evidence="4" id="KW-1185">Reference proteome</keyword>
<dbReference type="SUPFAM" id="SSF56436">
    <property type="entry name" value="C-type lectin-like"/>
    <property type="match status" value="1"/>
</dbReference>